<dbReference type="OrthoDB" id="10253408at2759"/>
<name>A0A7J6V7H0_THATH</name>
<comment type="caution">
    <text evidence="4">The sequence shown here is derived from an EMBL/GenBank/DDBJ whole genome shotgun (WGS) entry which is preliminary data.</text>
</comment>
<evidence type="ECO:0000313" key="5">
    <source>
        <dbReference type="Proteomes" id="UP000554482"/>
    </source>
</evidence>
<protein>
    <submittedName>
        <fullName evidence="4">Cysteine protease xcp2</fullName>
    </submittedName>
</protein>
<keyword evidence="2" id="KW-1015">Disulfide bond</keyword>
<organism evidence="4 5">
    <name type="scientific">Thalictrum thalictroides</name>
    <name type="common">Rue-anemone</name>
    <name type="synonym">Anemone thalictroides</name>
    <dbReference type="NCBI Taxonomy" id="46969"/>
    <lineage>
        <taxon>Eukaryota</taxon>
        <taxon>Viridiplantae</taxon>
        <taxon>Streptophyta</taxon>
        <taxon>Embryophyta</taxon>
        <taxon>Tracheophyta</taxon>
        <taxon>Spermatophyta</taxon>
        <taxon>Magnoliopsida</taxon>
        <taxon>Ranunculales</taxon>
        <taxon>Ranunculaceae</taxon>
        <taxon>Thalictroideae</taxon>
        <taxon>Thalictrum</taxon>
    </lineage>
</organism>
<dbReference type="Proteomes" id="UP000554482">
    <property type="component" value="Unassembled WGS sequence"/>
</dbReference>
<dbReference type="InterPro" id="IPR038765">
    <property type="entry name" value="Papain-like_cys_pep_sf"/>
</dbReference>
<dbReference type="PROSITE" id="PS00639">
    <property type="entry name" value="THIOL_PROTEASE_HIS"/>
    <property type="match status" value="1"/>
</dbReference>
<proteinExistence type="inferred from homology"/>
<sequence length="105" mass="11454">MDGHTGLPSTYEKQLLQAVASQPVRAGICADEKVLQFYSKGIFSSPCSCSSHHAVTIVGYDSENGIDYWTVKNSWGRHWGMNGYMHIRRNSGNQAGLCGTNTLAS</sequence>
<dbReference type="GO" id="GO:0006508">
    <property type="term" value="P:proteolysis"/>
    <property type="evidence" value="ECO:0007669"/>
    <property type="project" value="UniProtKB-KW"/>
</dbReference>
<dbReference type="AlphaFoldDB" id="A0A7J6V7H0"/>
<gene>
    <name evidence="4" type="ORF">FRX31_030274</name>
</gene>
<evidence type="ECO:0000256" key="1">
    <source>
        <dbReference type="ARBA" id="ARBA00008455"/>
    </source>
</evidence>
<dbReference type="InterPro" id="IPR000668">
    <property type="entry name" value="Peptidase_C1A_C"/>
</dbReference>
<dbReference type="EMBL" id="JABWDY010037778">
    <property type="protein sequence ID" value="KAF5180135.1"/>
    <property type="molecule type" value="Genomic_DNA"/>
</dbReference>
<keyword evidence="5" id="KW-1185">Reference proteome</keyword>
<accession>A0A7J6V7H0</accession>
<dbReference type="SMART" id="SM00645">
    <property type="entry name" value="Pept_C1"/>
    <property type="match status" value="1"/>
</dbReference>
<dbReference type="InterPro" id="IPR025660">
    <property type="entry name" value="Pept_his_AS"/>
</dbReference>
<comment type="similarity">
    <text evidence="1">Belongs to the peptidase C1 family.</text>
</comment>
<dbReference type="PANTHER" id="PTHR12411">
    <property type="entry name" value="CYSTEINE PROTEASE FAMILY C1-RELATED"/>
    <property type="match status" value="1"/>
</dbReference>
<feature type="domain" description="Peptidase C1A papain C-terminal" evidence="3">
    <location>
        <begin position="1"/>
        <end position="105"/>
    </location>
</feature>
<evidence type="ECO:0000259" key="3">
    <source>
        <dbReference type="SMART" id="SM00645"/>
    </source>
</evidence>
<dbReference type="GO" id="GO:0008234">
    <property type="term" value="F:cysteine-type peptidase activity"/>
    <property type="evidence" value="ECO:0007669"/>
    <property type="project" value="InterPro"/>
</dbReference>
<dbReference type="SUPFAM" id="SSF54001">
    <property type="entry name" value="Cysteine proteinases"/>
    <property type="match status" value="1"/>
</dbReference>
<evidence type="ECO:0000256" key="2">
    <source>
        <dbReference type="ARBA" id="ARBA00023157"/>
    </source>
</evidence>
<dbReference type="PROSITE" id="PS00640">
    <property type="entry name" value="THIOL_PROTEASE_ASN"/>
    <property type="match status" value="1"/>
</dbReference>
<reference evidence="4 5" key="1">
    <citation type="submission" date="2020-06" db="EMBL/GenBank/DDBJ databases">
        <title>Transcriptomic and genomic resources for Thalictrum thalictroides and T. hernandezii: Facilitating candidate gene discovery in an emerging model plant lineage.</title>
        <authorList>
            <person name="Arias T."/>
            <person name="Riano-Pachon D.M."/>
            <person name="Di Stilio V.S."/>
        </authorList>
    </citation>
    <scope>NUCLEOTIDE SEQUENCE [LARGE SCALE GENOMIC DNA]</scope>
    <source>
        <strain evidence="5">cv. WT478/WT964</strain>
        <tissue evidence="4">Leaves</tissue>
    </source>
</reference>
<evidence type="ECO:0000313" key="4">
    <source>
        <dbReference type="EMBL" id="KAF5180135.1"/>
    </source>
</evidence>
<dbReference type="Gene3D" id="3.90.70.10">
    <property type="entry name" value="Cysteine proteinases"/>
    <property type="match status" value="1"/>
</dbReference>
<dbReference type="InterPro" id="IPR013128">
    <property type="entry name" value="Peptidase_C1A"/>
</dbReference>
<keyword evidence="4" id="KW-0645">Protease</keyword>
<dbReference type="InterPro" id="IPR025661">
    <property type="entry name" value="Pept_asp_AS"/>
</dbReference>
<keyword evidence="4" id="KW-0378">Hydrolase</keyword>
<dbReference type="Pfam" id="PF00112">
    <property type="entry name" value="Peptidase_C1"/>
    <property type="match status" value="1"/>
</dbReference>